<organism evidence="2 3">
    <name type="scientific">Pseudidiomarina maritima</name>
    <dbReference type="NCBI Taxonomy" id="519453"/>
    <lineage>
        <taxon>Bacteria</taxon>
        <taxon>Pseudomonadati</taxon>
        <taxon>Pseudomonadota</taxon>
        <taxon>Gammaproteobacteria</taxon>
        <taxon>Alteromonadales</taxon>
        <taxon>Idiomarinaceae</taxon>
        <taxon>Pseudidiomarina</taxon>
    </lineage>
</organism>
<dbReference type="PANTHER" id="PTHR46732">
    <property type="entry name" value="ATP-DEPENDENT PROTEASE LA (LON) DOMAIN PROTEIN"/>
    <property type="match status" value="1"/>
</dbReference>
<reference evidence="3" key="1">
    <citation type="submission" date="2016-10" db="EMBL/GenBank/DDBJ databases">
        <authorList>
            <person name="Varghese N."/>
            <person name="Submissions S."/>
        </authorList>
    </citation>
    <scope>NUCLEOTIDE SEQUENCE [LARGE SCALE GENOMIC DNA]</scope>
    <source>
        <strain evidence="3">CGMCC 1.7285</strain>
    </source>
</reference>
<protein>
    <recommendedName>
        <fullName evidence="1">Lon N-terminal domain-containing protein</fullName>
    </recommendedName>
</protein>
<dbReference type="Pfam" id="PF02190">
    <property type="entry name" value="LON_substr_bdg"/>
    <property type="match status" value="1"/>
</dbReference>
<dbReference type="PANTHER" id="PTHR46732:SF8">
    <property type="entry name" value="ATP-DEPENDENT PROTEASE LA (LON) DOMAIN PROTEIN"/>
    <property type="match status" value="1"/>
</dbReference>
<dbReference type="InterPro" id="IPR015947">
    <property type="entry name" value="PUA-like_sf"/>
</dbReference>
<dbReference type="Proteomes" id="UP000199424">
    <property type="component" value="Unassembled WGS sequence"/>
</dbReference>
<gene>
    <name evidence="2" type="ORF">SAMN04488070_0399</name>
</gene>
<dbReference type="InterPro" id="IPR046336">
    <property type="entry name" value="Lon_prtase_N_sf"/>
</dbReference>
<feature type="domain" description="Lon N-terminal" evidence="1">
    <location>
        <begin position="5"/>
        <end position="198"/>
    </location>
</feature>
<sequence>MTDAHQTMPLFPLSGHVLPGGTMRLRIFEPRYIRMVKEACNGRDCRPIGMCMLNDDGDRQTNTHIHPLGTAATIVDFEQLPDGLLGITVAGHHLFRITDVKVDEDGLRVGRTERVQEWPQQQLVPNDKFLAEQLIEIYNTYPEMAIAYDDSQLQHADWVCLRWLELLPVSAKTKQELLHEDTADAALDFLRNLVMESNQQAAG</sequence>
<proteinExistence type="predicted"/>
<name>A0A1I6GAT6_9GAMM</name>
<dbReference type="AlphaFoldDB" id="A0A1I6GAT6"/>
<evidence type="ECO:0000259" key="1">
    <source>
        <dbReference type="PROSITE" id="PS51787"/>
    </source>
</evidence>
<dbReference type="EMBL" id="FOYU01000001">
    <property type="protein sequence ID" value="SFR39285.1"/>
    <property type="molecule type" value="Genomic_DNA"/>
</dbReference>
<dbReference type="RefSeq" id="WP_092854745.1">
    <property type="nucleotide sequence ID" value="NZ_FOYU01000001.1"/>
</dbReference>
<evidence type="ECO:0000313" key="2">
    <source>
        <dbReference type="EMBL" id="SFR39285.1"/>
    </source>
</evidence>
<dbReference type="InterPro" id="IPR003111">
    <property type="entry name" value="Lon_prtase_N"/>
</dbReference>
<dbReference type="Gene3D" id="2.30.130.40">
    <property type="entry name" value="LON domain-like"/>
    <property type="match status" value="1"/>
</dbReference>
<dbReference type="Gene3D" id="1.10.4060.10">
    <property type="entry name" value="BPP1347 like domain"/>
    <property type="match status" value="1"/>
</dbReference>
<evidence type="ECO:0000313" key="3">
    <source>
        <dbReference type="Proteomes" id="UP000199424"/>
    </source>
</evidence>
<dbReference type="SMART" id="SM00464">
    <property type="entry name" value="LON"/>
    <property type="match status" value="1"/>
</dbReference>
<dbReference type="SUPFAM" id="SSF88697">
    <property type="entry name" value="PUA domain-like"/>
    <property type="match status" value="1"/>
</dbReference>
<keyword evidence="3" id="KW-1185">Reference proteome</keyword>
<accession>A0A1I6GAT6</accession>
<dbReference type="PROSITE" id="PS51787">
    <property type="entry name" value="LON_N"/>
    <property type="match status" value="1"/>
</dbReference>